<dbReference type="InterPro" id="IPR045851">
    <property type="entry name" value="AMP-bd_C_sf"/>
</dbReference>
<dbReference type="Pfam" id="PF00501">
    <property type="entry name" value="AMP-binding"/>
    <property type="match status" value="1"/>
</dbReference>
<name>A0A1Y2NW85_STRFR</name>
<dbReference type="InterPro" id="IPR020845">
    <property type="entry name" value="AMP-binding_CS"/>
</dbReference>
<dbReference type="InterPro" id="IPR020459">
    <property type="entry name" value="AMP-binding"/>
</dbReference>
<reference evidence="4 5" key="2">
    <citation type="submission" date="2016-09" db="EMBL/GenBank/DDBJ databases">
        <title>Streptomyces fradiae DSM40063, a candidate organism with high potential of specific P450 cytochromes.</title>
        <authorList>
            <person name="Grumaz C."/>
            <person name="Vainshtein Y."/>
            <person name="Kirstahler P."/>
            <person name="Sohn K."/>
        </authorList>
    </citation>
    <scope>NUCLEOTIDE SEQUENCE [LARGE SCALE GENOMIC DNA]</scope>
    <source>
        <strain evidence="4 5">DSM 40063</strain>
    </source>
</reference>
<dbReference type="InterPro" id="IPR010071">
    <property type="entry name" value="AA_adenyl_dom"/>
</dbReference>
<dbReference type="GO" id="GO:0044550">
    <property type="term" value="P:secondary metabolite biosynthetic process"/>
    <property type="evidence" value="ECO:0007669"/>
    <property type="project" value="TreeGrafter"/>
</dbReference>
<protein>
    <submittedName>
        <fullName evidence="4">Dimodular nonribosomal peptide synthase</fullName>
    </submittedName>
</protein>
<dbReference type="PANTHER" id="PTHR45527">
    <property type="entry name" value="NONRIBOSOMAL PEPTIDE SYNTHETASE"/>
    <property type="match status" value="1"/>
</dbReference>
<accession>A0A1Y2NW85</accession>
<organism evidence="4 5">
    <name type="scientific">Streptomyces fradiae ATCC 10745 = DSM 40063</name>
    <dbReference type="NCBI Taxonomy" id="1319510"/>
    <lineage>
        <taxon>Bacteria</taxon>
        <taxon>Bacillati</taxon>
        <taxon>Actinomycetota</taxon>
        <taxon>Actinomycetes</taxon>
        <taxon>Kitasatosporales</taxon>
        <taxon>Streptomycetaceae</taxon>
        <taxon>Streptomyces</taxon>
    </lineage>
</organism>
<evidence type="ECO:0000259" key="2">
    <source>
        <dbReference type="Pfam" id="PF13193"/>
    </source>
</evidence>
<dbReference type="Gene3D" id="3.30.300.30">
    <property type="match status" value="1"/>
</dbReference>
<dbReference type="GeneID" id="91401464"/>
<dbReference type="GO" id="GO:0043041">
    <property type="term" value="P:amino acid activation for nonribosomal peptide biosynthetic process"/>
    <property type="evidence" value="ECO:0007669"/>
    <property type="project" value="TreeGrafter"/>
</dbReference>
<dbReference type="Proteomes" id="UP000194318">
    <property type="component" value="Unassembled WGS sequence"/>
</dbReference>
<dbReference type="Gene3D" id="3.40.50.12780">
    <property type="entry name" value="N-terminal domain of ligase-like"/>
    <property type="match status" value="1"/>
</dbReference>
<dbReference type="PRINTS" id="PR00154">
    <property type="entry name" value="AMPBINDING"/>
</dbReference>
<dbReference type="SUPFAM" id="SSF56801">
    <property type="entry name" value="Acetyl-CoA synthetase-like"/>
    <property type="match status" value="1"/>
</dbReference>
<dbReference type="GO" id="GO:0031177">
    <property type="term" value="F:phosphopantetheine binding"/>
    <property type="evidence" value="ECO:0007669"/>
    <property type="project" value="TreeGrafter"/>
</dbReference>
<dbReference type="CDD" id="cd05930">
    <property type="entry name" value="A_NRPS"/>
    <property type="match status" value="1"/>
</dbReference>
<dbReference type="Pfam" id="PF13193">
    <property type="entry name" value="AMP-binding_C"/>
    <property type="match status" value="1"/>
</dbReference>
<sequence>MKDLGGGRIPPAEGAGFRRVDAWVSAVRAATPEATALQDGDRRVTYAELDREADRVARMISARGVAPGGAVGVRMRRGWRLYAALLGVWKHGSAYVPVDVSYPRARQDHIIADSGMGLLVENGEGEAGFAMRVLDPRPARTPLPPDTAYVLYTSGSTGRPKGVVLRHANVLAFLDGVVRTFQFGSDDIWAQFTSPCFDISVAEIWIPLVTGGRFVVVPEDVASAPTAFQRLLADRRVSVLSQVPTVFRYLLNALEEEGAALPCLRRILLCGEPVEPHTVLRWLKSGIAPAARVYNLYGPTEATVYATWQELAEENLDPARSDTPIGRALPHVTVTVLEGGRPAPAGRTGEIHLGGAGVAWGYLGLPDRTARSFVTVDSGTTERWYRTGDLARVEQDRLWFEGRTDTQVKLRGLRIELGEVEALLNAHDNIREAAVVMTRRAHGDPFLVACCVPSPGSVAADVPALRAYLAERLPPYMMPSRFVDVPALPLTLNSKLDRKRLEELVRLEIA</sequence>
<evidence type="ECO:0000313" key="3">
    <source>
        <dbReference type="EMBL" id="KAF0646854.1"/>
    </source>
</evidence>
<evidence type="ECO:0000313" key="4">
    <source>
        <dbReference type="EMBL" id="OSY51198.1"/>
    </source>
</evidence>
<dbReference type="PANTHER" id="PTHR45527:SF1">
    <property type="entry name" value="FATTY ACID SYNTHASE"/>
    <property type="match status" value="1"/>
</dbReference>
<keyword evidence="6" id="KW-1185">Reference proteome</keyword>
<dbReference type="EMBL" id="ASYR01000045">
    <property type="protein sequence ID" value="KAF0646854.1"/>
    <property type="molecule type" value="Genomic_DNA"/>
</dbReference>
<feature type="domain" description="AMP-dependent synthetase/ligase" evidence="1">
    <location>
        <begin position="29"/>
        <end position="363"/>
    </location>
</feature>
<feature type="domain" description="AMP-binding enzyme C-terminal" evidence="2">
    <location>
        <begin position="419"/>
        <end position="495"/>
    </location>
</feature>
<dbReference type="AlphaFoldDB" id="A0A1Y2NW85"/>
<dbReference type="RefSeq" id="WP_223844619.1">
    <property type="nucleotide sequence ID" value="NZ_ASYR01000045.1"/>
</dbReference>
<proteinExistence type="predicted"/>
<dbReference type="Proteomes" id="UP000731519">
    <property type="component" value="Unassembled WGS sequence"/>
</dbReference>
<dbReference type="InterPro" id="IPR042099">
    <property type="entry name" value="ANL_N_sf"/>
</dbReference>
<dbReference type="EMBL" id="MIFZ01000245">
    <property type="protein sequence ID" value="OSY51198.1"/>
    <property type="molecule type" value="Genomic_DNA"/>
</dbReference>
<dbReference type="InterPro" id="IPR000873">
    <property type="entry name" value="AMP-dep_synth/lig_dom"/>
</dbReference>
<evidence type="ECO:0000313" key="5">
    <source>
        <dbReference type="Proteomes" id="UP000194318"/>
    </source>
</evidence>
<reference evidence="3 6" key="1">
    <citation type="submission" date="2013-05" db="EMBL/GenBank/DDBJ databases">
        <title>Genome Sequence of Streptomyces fradiae.</title>
        <authorList>
            <person name="Kirby R."/>
        </authorList>
    </citation>
    <scope>NUCLEOTIDE SEQUENCE [LARGE SCALE GENOMIC DNA]</scope>
    <source>
        <strain evidence="3 6">ATCC 10745</strain>
    </source>
</reference>
<gene>
    <name evidence="4" type="primary">dhbF_2</name>
    <name evidence="4" type="ORF">BG846_03180</name>
    <name evidence="3" type="ORF">K701_26515</name>
</gene>
<dbReference type="PROSITE" id="PS00455">
    <property type="entry name" value="AMP_BINDING"/>
    <property type="match status" value="1"/>
</dbReference>
<dbReference type="GO" id="GO:0005737">
    <property type="term" value="C:cytoplasm"/>
    <property type="evidence" value="ECO:0007669"/>
    <property type="project" value="TreeGrafter"/>
</dbReference>
<dbReference type="InterPro" id="IPR025110">
    <property type="entry name" value="AMP-bd_C"/>
</dbReference>
<dbReference type="NCBIfam" id="TIGR01733">
    <property type="entry name" value="AA-adenyl-dom"/>
    <property type="match status" value="1"/>
</dbReference>
<evidence type="ECO:0000259" key="1">
    <source>
        <dbReference type="Pfam" id="PF00501"/>
    </source>
</evidence>
<comment type="caution">
    <text evidence="4">The sequence shown here is derived from an EMBL/GenBank/DDBJ whole genome shotgun (WGS) entry which is preliminary data.</text>
</comment>
<evidence type="ECO:0000313" key="6">
    <source>
        <dbReference type="Proteomes" id="UP000731519"/>
    </source>
</evidence>